<dbReference type="InterPro" id="IPR059226">
    <property type="entry name" value="Choice_anch_Q_dom"/>
</dbReference>
<dbReference type="PROSITE" id="PS00136">
    <property type="entry name" value="SUBTILASE_ASP"/>
    <property type="match status" value="1"/>
</dbReference>
<gene>
    <name evidence="14" type="ORF">IC230_04930</name>
</gene>
<keyword evidence="15" id="KW-1185">Reference proteome</keyword>
<dbReference type="SUPFAM" id="SSF54897">
    <property type="entry name" value="Protease propeptides/inhibitors"/>
    <property type="match status" value="1"/>
</dbReference>
<dbReference type="PROSITE" id="PS51892">
    <property type="entry name" value="SUBTILASE"/>
    <property type="match status" value="1"/>
</dbReference>
<proteinExistence type="inferred from homology"/>
<reference evidence="14" key="1">
    <citation type="submission" date="2020-09" db="EMBL/GenBank/DDBJ databases">
        <authorList>
            <person name="Kim M.K."/>
        </authorList>
    </citation>
    <scope>NUCLEOTIDE SEQUENCE</scope>
    <source>
        <strain evidence="14">BT704</strain>
    </source>
</reference>
<dbReference type="Gene3D" id="3.50.30.30">
    <property type="match status" value="1"/>
</dbReference>
<dbReference type="PRINTS" id="PR00723">
    <property type="entry name" value="SUBTILISIN"/>
</dbReference>
<evidence type="ECO:0000313" key="15">
    <source>
        <dbReference type="Proteomes" id="UP000653797"/>
    </source>
</evidence>
<dbReference type="Pfam" id="PF05922">
    <property type="entry name" value="Inhibitor_I9"/>
    <property type="match status" value="1"/>
</dbReference>
<dbReference type="PANTHER" id="PTHR43806:SF11">
    <property type="entry name" value="CEREVISIN-RELATED"/>
    <property type="match status" value="1"/>
</dbReference>
<evidence type="ECO:0000256" key="3">
    <source>
        <dbReference type="ARBA" id="ARBA00022525"/>
    </source>
</evidence>
<feature type="domain" description="Peptidase S8/S53" evidence="11">
    <location>
        <begin position="321"/>
        <end position="522"/>
    </location>
</feature>
<dbReference type="PROSITE" id="PS00138">
    <property type="entry name" value="SUBTILASE_SER"/>
    <property type="match status" value="1"/>
</dbReference>
<evidence type="ECO:0000256" key="7">
    <source>
        <dbReference type="ARBA" id="ARBA00022825"/>
    </source>
</evidence>
<keyword evidence="2" id="KW-0134">Cell wall</keyword>
<keyword evidence="4 8" id="KW-0645">Protease</keyword>
<comment type="caution">
    <text evidence="14">The sequence shown here is derived from an EMBL/GenBank/DDBJ whole genome shotgun (WGS) entry which is preliminary data.</text>
</comment>
<feature type="active site" description="Charge relay system" evidence="8">
    <location>
        <position position="511"/>
    </location>
</feature>
<evidence type="ECO:0000256" key="5">
    <source>
        <dbReference type="ARBA" id="ARBA00022729"/>
    </source>
</evidence>
<feature type="domain" description="PA" evidence="12">
    <location>
        <begin position="200"/>
        <end position="277"/>
    </location>
</feature>
<dbReference type="EMBL" id="JACXAA010000002">
    <property type="protein sequence ID" value="MBD2752224.1"/>
    <property type="molecule type" value="Genomic_DNA"/>
</dbReference>
<evidence type="ECO:0000256" key="9">
    <source>
        <dbReference type="RuleBase" id="RU003355"/>
    </source>
</evidence>
<keyword evidence="6 8" id="KW-0378">Hydrolase</keyword>
<evidence type="ECO:0000256" key="2">
    <source>
        <dbReference type="ARBA" id="ARBA00022512"/>
    </source>
</evidence>
<name>A0A927AYJ4_9BACT</name>
<dbReference type="InterPro" id="IPR022398">
    <property type="entry name" value="Peptidase_S8_His-AS"/>
</dbReference>
<evidence type="ECO:0000256" key="8">
    <source>
        <dbReference type="PROSITE-ProRule" id="PRU01240"/>
    </source>
</evidence>
<dbReference type="RefSeq" id="WP_191037877.1">
    <property type="nucleotide sequence ID" value="NZ_JACXAA010000002.1"/>
</dbReference>
<dbReference type="SUPFAM" id="SSF52743">
    <property type="entry name" value="Subtilisin-like"/>
    <property type="match status" value="1"/>
</dbReference>
<keyword evidence="3" id="KW-0964">Secreted</keyword>
<evidence type="ECO:0000259" key="11">
    <source>
        <dbReference type="Pfam" id="PF00082"/>
    </source>
</evidence>
<dbReference type="CDD" id="cd04818">
    <property type="entry name" value="PA_subtilisin_1"/>
    <property type="match status" value="1"/>
</dbReference>
<evidence type="ECO:0000259" key="12">
    <source>
        <dbReference type="Pfam" id="PF02225"/>
    </source>
</evidence>
<accession>A0A927AYJ4</accession>
<keyword evidence="7 8" id="KW-0720">Serine protease</keyword>
<dbReference type="PANTHER" id="PTHR43806">
    <property type="entry name" value="PEPTIDASE S8"/>
    <property type="match status" value="1"/>
</dbReference>
<dbReference type="InterPro" id="IPR015500">
    <property type="entry name" value="Peptidase_S8_subtilisin-rel"/>
</dbReference>
<dbReference type="InterPro" id="IPR023828">
    <property type="entry name" value="Peptidase_S8_Ser-AS"/>
</dbReference>
<comment type="similarity">
    <text evidence="1 8 9">Belongs to the peptidase S8 family.</text>
</comment>
<protein>
    <submittedName>
        <fullName evidence="14">S8 family serine peptidase</fullName>
    </submittedName>
</protein>
<dbReference type="PROSITE" id="PS00137">
    <property type="entry name" value="SUBTILASE_HIS"/>
    <property type="match status" value="1"/>
</dbReference>
<evidence type="ECO:0000256" key="10">
    <source>
        <dbReference type="SAM" id="Phobius"/>
    </source>
</evidence>
<evidence type="ECO:0000256" key="1">
    <source>
        <dbReference type="ARBA" id="ARBA00011073"/>
    </source>
</evidence>
<evidence type="ECO:0000313" key="14">
    <source>
        <dbReference type="EMBL" id="MBD2752224.1"/>
    </source>
</evidence>
<dbReference type="Pfam" id="PF11617">
    <property type="entry name" value="Cu-binding_MopE"/>
    <property type="match status" value="1"/>
</dbReference>
<dbReference type="GO" id="GO:0004252">
    <property type="term" value="F:serine-type endopeptidase activity"/>
    <property type="evidence" value="ECO:0007669"/>
    <property type="project" value="UniProtKB-UniRule"/>
</dbReference>
<dbReference type="InterPro" id="IPR021655">
    <property type="entry name" value="Put_metal-bd"/>
</dbReference>
<dbReference type="Gene3D" id="3.30.70.80">
    <property type="entry name" value="Peptidase S8 propeptide/proteinase inhibitor I9"/>
    <property type="match status" value="1"/>
</dbReference>
<dbReference type="InterPro" id="IPR000209">
    <property type="entry name" value="Peptidase_S8/S53_dom"/>
</dbReference>
<dbReference type="Gene3D" id="3.40.50.200">
    <property type="entry name" value="Peptidase S8/S53 domain"/>
    <property type="match status" value="1"/>
</dbReference>
<dbReference type="SUPFAM" id="SSF51126">
    <property type="entry name" value="Pectin lyase-like"/>
    <property type="match status" value="1"/>
</dbReference>
<dbReference type="GO" id="GO:0005615">
    <property type="term" value="C:extracellular space"/>
    <property type="evidence" value="ECO:0007669"/>
    <property type="project" value="TreeGrafter"/>
</dbReference>
<sequence>MIQRNLGATSIFTQNPLLTMTDLYAFLSVSTRFTLLVTCLLISILSFNSQAQNKSSQTISGQYIIVYKPNASVKAIQSYQQRQQLMREVATATLLRNRLSDRQVLQVYDTALQGFSVGGLTGAEVDQLRQDDQIAYIVPDRPVFLSEQSTPQLRPLAGTCYGPSVTINGVTNYAIGLASFGSTATASGEVILVNDGTAPVTDGCGNIQNNIAGKIALIDRGICDYSSKAYAAQLAGAIGVIIVNNVAGTAPGMAAGTSANLVTIPVMSISLSDGNALKTRLTNGTVTAILEQAVDPNSQCKPWGVTRVGGGLSGVGKRAWIIDSGIDLTHPDLNVNTTLSTYFIGNSPADGNGHGTHVAGTIAAKDNGIGVIGVAAGAEVVAVRVFSDQGSTTNSIVLAGVNYVAAHAASGDVVNMSLGGDPSQADEDAAANLSAVCRVVVAAGNEAKNANFVSPARINGPNIFTVSAMDINDKLASFSNFGNGPIDYSAPGVNVASCWLNGGYSYLSGTSMAAPHVAGLLLLGTICATSRVTGDPDGNPDLIATLYNPANDVDNDHDGVTVCGGDCNDNDPAIHPGAVEICDNKDNNCDGQIDESDVCCSAGNTRLYVNASATGVNNGFSWQNAFTSLQAALASANRCSQITQIWVAKGTYYPTADELGNASPLDIRTKSFSLKNNLAIYGGFAGNEAPGYDVSQRNFGTNLTTLSGDIQQDNVATNNVYNVVLNVPPSGTSITSTAVLDGFTIQNGYANFITGTDLSFPRSFGGGMFNYSSGPTIRNCSFEKNGAYYGGGMENQSSNPTLLNCSFVGNNATILIAGAGVDNDFSSPTLTNCSFQGNTGSYGGGVANFNGSSPTLTNSSFSGNRATTAGGSLYNSNGSAPAIKNTILWGNSTEVINAPASATLAASNPTITYSIVQGGWSGAGANNLNVDPKFVSQPAVSQTTPGDLRLTACSPAINAGDPTTTSATVGITDLAGAPRFVNNGRIDIGAYEFQGVTIAATPSLTISQGTSTTLTASGATSFIWSTGVSTASIVAAPTSTTAYSVTGTTGGCSSVASVTVTVIPVPDLIPLIYFRPTTLYGTNDVTVVVDVVEILGTATSGLITVRLTKDSRMTLSYPPTATSVNNRSVQNSSWTFESNSNPNYYIFTSTTPVSAGDKLSFGLTGVLTAGSSTGIVTLSSVILGTSGGEVRVNNNVDADKIDYFQQ</sequence>
<dbReference type="NCBIfam" id="NF041518">
    <property type="entry name" value="choice_anch_Q"/>
    <property type="match status" value="1"/>
</dbReference>
<dbReference type="InterPro" id="IPR011050">
    <property type="entry name" value="Pectin_lyase_fold/virulence"/>
</dbReference>
<dbReference type="InterPro" id="IPR010259">
    <property type="entry name" value="S8pro/Inhibitor_I9"/>
</dbReference>
<dbReference type="InterPro" id="IPR037045">
    <property type="entry name" value="S8pro/Inhibitor_I9_sf"/>
</dbReference>
<keyword evidence="10" id="KW-0812">Transmembrane</keyword>
<dbReference type="InterPro" id="IPR023827">
    <property type="entry name" value="Peptidase_S8_Asp-AS"/>
</dbReference>
<evidence type="ECO:0000256" key="6">
    <source>
        <dbReference type="ARBA" id="ARBA00022801"/>
    </source>
</evidence>
<evidence type="ECO:0000259" key="13">
    <source>
        <dbReference type="Pfam" id="PF05922"/>
    </source>
</evidence>
<dbReference type="InterPro" id="IPR036852">
    <property type="entry name" value="Peptidase_S8/S53_dom_sf"/>
</dbReference>
<feature type="active site" description="Charge relay system" evidence="8">
    <location>
        <position position="354"/>
    </location>
</feature>
<dbReference type="Pfam" id="PF00082">
    <property type="entry name" value="Peptidase_S8"/>
    <property type="match status" value="1"/>
</dbReference>
<dbReference type="GO" id="GO:0006508">
    <property type="term" value="P:proteolysis"/>
    <property type="evidence" value="ECO:0007669"/>
    <property type="project" value="UniProtKB-KW"/>
</dbReference>
<evidence type="ECO:0000256" key="4">
    <source>
        <dbReference type="ARBA" id="ARBA00022670"/>
    </source>
</evidence>
<keyword evidence="10" id="KW-0472">Membrane</keyword>
<dbReference type="InterPro" id="IPR046450">
    <property type="entry name" value="PA_dom_sf"/>
</dbReference>
<organism evidence="14 15">
    <name type="scientific">Spirosoma validum</name>
    <dbReference type="NCBI Taxonomy" id="2771355"/>
    <lineage>
        <taxon>Bacteria</taxon>
        <taxon>Pseudomonadati</taxon>
        <taxon>Bacteroidota</taxon>
        <taxon>Cytophagia</taxon>
        <taxon>Cytophagales</taxon>
        <taxon>Cytophagaceae</taxon>
        <taxon>Spirosoma</taxon>
    </lineage>
</organism>
<keyword evidence="5" id="KW-0732">Signal</keyword>
<feature type="transmembrane region" description="Helical" evidence="10">
    <location>
        <begin position="23"/>
        <end position="47"/>
    </location>
</feature>
<dbReference type="Proteomes" id="UP000653797">
    <property type="component" value="Unassembled WGS sequence"/>
</dbReference>
<keyword evidence="10" id="KW-1133">Transmembrane helix</keyword>
<feature type="active site" description="Charge relay system" evidence="8">
    <location>
        <position position="323"/>
    </location>
</feature>
<dbReference type="InterPro" id="IPR003137">
    <property type="entry name" value="PA_domain"/>
</dbReference>
<feature type="domain" description="Inhibitor I9" evidence="13">
    <location>
        <begin position="62"/>
        <end position="145"/>
    </location>
</feature>
<dbReference type="SUPFAM" id="SSF52025">
    <property type="entry name" value="PA domain"/>
    <property type="match status" value="1"/>
</dbReference>
<dbReference type="Pfam" id="PF02225">
    <property type="entry name" value="PA"/>
    <property type="match status" value="1"/>
</dbReference>
<dbReference type="InterPro" id="IPR050131">
    <property type="entry name" value="Peptidase_S8_subtilisin-like"/>
</dbReference>
<dbReference type="AlphaFoldDB" id="A0A927AYJ4"/>